<evidence type="ECO:0000313" key="2">
    <source>
        <dbReference type="EMBL" id="KAG0645854.1"/>
    </source>
</evidence>
<accession>A0A9P6SNG9</accession>
<reference evidence="2" key="1">
    <citation type="submission" date="2019-07" db="EMBL/GenBank/DDBJ databases">
        <title>Hyphodiscus hymeniophilus genome sequencing and assembly.</title>
        <authorList>
            <person name="Kramer G."/>
            <person name="Nodwell J."/>
        </authorList>
    </citation>
    <scope>NUCLEOTIDE SEQUENCE</scope>
    <source>
        <strain evidence="2">ATCC 34498</strain>
    </source>
</reference>
<sequence>MSTSASVQSATTSPTSSAGSTKPAVLLIGAITHVKKEWEECSSFAVLKTFTGTTRKEFFERCEDGSYNDVVAIYRSNESTSVSTDTKSGRNHARS</sequence>
<feature type="region of interest" description="Disordered" evidence="1">
    <location>
        <begin position="1"/>
        <end position="20"/>
    </location>
</feature>
<evidence type="ECO:0000256" key="1">
    <source>
        <dbReference type="SAM" id="MobiDB-lite"/>
    </source>
</evidence>
<dbReference type="EMBL" id="VNKQ01000017">
    <property type="protein sequence ID" value="KAG0645854.1"/>
    <property type="molecule type" value="Genomic_DNA"/>
</dbReference>
<organism evidence="2 3">
    <name type="scientific">Hyphodiscus hymeniophilus</name>
    <dbReference type="NCBI Taxonomy" id="353542"/>
    <lineage>
        <taxon>Eukaryota</taxon>
        <taxon>Fungi</taxon>
        <taxon>Dikarya</taxon>
        <taxon>Ascomycota</taxon>
        <taxon>Pezizomycotina</taxon>
        <taxon>Leotiomycetes</taxon>
        <taxon>Helotiales</taxon>
        <taxon>Hyphodiscaceae</taxon>
        <taxon>Hyphodiscus</taxon>
    </lineage>
</organism>
<name>A0A9P6SNG9_9HELO</name>
<dbReference type="AlphaFoldDB" id="A0A9P6SNG9"/>
<dbReference type="Gene3D" id="3.40.50.720">
    <property type="entry name" value="NAD(P)-binding Rossmann-like Domain"/>
    <property type="match status" value="1"/>
</dbReference>
<keyword evidence="3" id="KW-1185">Reference proteome</keyword>
<gene>
    <name evidence="2" type="ORF">D0Z07_7770</name>
</gene>
<comment type="caution">
    <text evidence="2">The sequence shown here is derived from an EMBL/GenBank/DDBJ whole genome shotgun (WGS) entry which is preliminary data.</text>
</comment>
<proteinExistence type="predicted"/>
<evidence type="ECO:0000313" key="3">
    <source>
        <dbReference type="Proteomes" id="UP000785200"/>
    </source>
</evidence>
<protein>
    <submittedName>
        <fullName evidence="2">Uncharacterized protein</fullName>
    </submittedName>
</protein>
<dbReference type="Proteomes" id="UP000785200">
    <property type="component" value="Unassembled WGS sequence"/>
</dbReference>